<dbReference type="InterPro" id="IPR007809">
    <property type="entry name" value="FlgN-like"/>
</dbReference>
<keyword evidence="1" id="KW-1005">Bacterial flagellum biogenesis</keyword>
<dbReference type="OrthoDB" id="2381500at2"/>
<feature type="coiled-coil region" evidence="2">
    <location>
        <begin position="92"/>
        <end position="119"/>
    </location>
</feature>
<evidence type="ECO:0000313" key="3">
    <source>
        <dbReference type="EMBL" id="RAK19924.1"/>
    </source>
</evidence>
<dbReference type="Proteomes" id="UP000248555">
    <property type="component" value="Unassembled WGS sequence"/>
</dbReference>
<dbReference type="EMBL" id="QLMH01000005">
    <property type="protein sequence ID" value="RAK19924.1"/>
    <property type="molecule type" value="Genomic_DNA"/>
</dbReference>
<dbReference type="Pfam" id="PF05130">
    <property type="entry name" value="FlgN"/>
    <property type="match status" value="1"/>
</dbReference>
<accession>A0A327YGA7</accession>
<dbReference type="Gene3D" id="1.20.58.300">
    <property type="entry name" value="FlgN-like"/>
    <property type="match status" value="1"/>
</dbReference>
<reference evidence="3 4" key="1">
    <citation type="submission" date="2018-06" db="EMBL/GenBank/DDBJ databases">
        <title>Genomic Encyclopedia of Type Strains, Phase III (KMG-III): the genomes of soil and plant-associated and newly described type strains.</title>
        <authorList>
            <person name="Whitman W."/>
        </authorList>
    </citation>
    <scope>NUCLEOTIDE SEQUENCE [LARGE SCALE GENOMIC DNA]</scope>
    <source>
        <strain evidence="3 4">CGMCC 1.8979</strain>
    </source>
</reference>
<dbReference type="InterPro" id="IPR036679">
    <property type="entry name" value="FlgN-like_sf"/>
</dbReference>
<sequence length="159" mass="18488">MKFAELISLLEKQVKLHASLYQLALKKTEALKNHDINVLTALMKDEQKHVLAIQQLEDKRLRITEHLLKDSEHERTITRCIELADEAERPKLEKLYEQLAELIINLKQANELNQQLTEQSLQFVYVTLDMLAPQTTPINYSSTSTYEEHADRSLFESKA</sequence>
<protein>
    <submittedName>
        <fullName evidence="3">FlgN protein</fullName>
    </submittedName>
</protein>
<keyword evidence="2" id="KW-0175">Coiled coil</keyword>
<dbReference type="RefSeq" id="WP_111644966.1">
    <property type="nucleotide sequence ID" value="NZ_QLMH01000005.1"/>
</dbReference>
<evidence type="ECO:0000256" key="2">
    <source>
        <dbReference type="SAM" id="Coils"/>
    </source>
</evidence>
<organism evidence="3 4">
    <name type="scientific">Paranoxybacillus vitaminiphilus</name>
    <dbReference type="NCBI Taxonomy" id="581036"/>
    <lineage>
        <taxon>Bacteria</taxon>
        <taxon>Bacillati</taxon>
        <taxon>Bacillota</taxon>
        <taxon>Bacilli</taxon>
        <taxon>Bacillales</taxon>
        <taxon>Anoxybacillaceae</taxon>
        <taxon>Paranoxybacillus</taxon>
    </lineage>
</organism>
<dbReference type="SUPFAM" id="SSF140566">
    <property type="entry name" value="FlgN-like"/>
    <property type="match status" value="1"/>
</dbReference>
<evidence type="ECO:0000313" key="4">
    <source>
        <dbReference type="Proteomes" id="UP000248555"/>
    </source>
</evidence>
<keyword evidence="4" id="KW-1185">Reference proteome</keyword>
<dbReference type="GO" id="GO:0044780">
    <property type="term" value="P:bacterial-type flagellum assembly"/>
    <property type="evidence" value="ECO:0007669"/>
    <property type="project" value="InterPro"/>
</dbReference>
<evidence type="ECO:0000256" key="1">
    <source>
        <dbReference type="ARBA" id="ARBA00022795"/>
    </source>
</evidence>
<comment type="caution">
    <text evidence="3">The sequence shown here is derived from an EMBL/GenBank/DDBJ whole genome shotgun (WGS) entry which is preliminary data.</text>
</comment>
<name>A0A327YGA7_9BACL</name>
<gene>
    <name evidence="3" type="ORF">B0I26_105106</name>
</gene>
<proteinExistence type="predicted"/>
<dbReference type="AlphaFoldDB" id="A0A327YGA7"/>